<evidence type="ECO:0000256" key="8">
    <source>
        <dbReference type="SAM" id="SignalP"/>
    </source>
</evidence>
<organism evidence="10 11">
    <name type="scientific">Endomicrobium proavitum</name>
    <dbReference type="NCBI Taxonomy" id="1408281"/>
    <lineage>
        <taxon>Bacteria</taxon>
        <taxon>Pseudomonadati</taxon>
        <taxon>Elusimicrobiota</taxon>
        <taxon>Endomicrobiia</taxon>
        <taxon>Endomicrobiales</taxon>
        <taxon>Endomicrobiaceae</taxon>
        <taxon>Endomicrobium</taxon>
    </lineage>
</organism>
<dbReference type="KEGG" id="epo:Epro_0266"/>
<dbReference type="InterPro" id="IPR003368">
    <property type="entry name" value="POMP_repeat"/>
</dbReference>
<reference evidence="10 11" key="1">
    <citation type="submission" date="2014-09" db="EMBL/GenBank/DDBJ databases">
        <title>Complete genome sequence of Endomicrobium proavitum.</title>
        <authorList>
            <person name="Zheng H."/>
        </authorList>
    </citation>
    <scope>NUCLEOTIDE SEQUENCE [LARGE SCALE GENOMIC DNA]</scope>
    <source>
        <strain evidence="10 11">Rsa215</strain>
    </source>
</reference>
<comment type="subcellular location">
    <subcellularLocation>
        <location evidence="1">Cell envelope</location>
    </subcellularLocation>
    <subcellularLocation>
        <location evidence="2">Cell outer membrane</location>
    </subcellularLocation>
    <subcellularLocation>
        <location evidence="3">Secreted</location>
    </subcellularLocation>
</comment>
<dbReference type="EMBL" id="CP009498">
    <property type="protein sequence ID" value="AKL97645.1"/>
    <property type="molecule type" value="Genomic_DNA"/>
</dbReference>
<protein>
    <recommendedName>
        <fullName evidence="9">Autotransporter domain-containing protein</fullName>
    </recommendedName>
</protein>
<proteinExistence type="predicted"/>
<dbReference type="RefSeq" id="WP_052569874.1">
    <property type="nucleotide sequence ID" value="NZ_CP009498.1"/>
</dbReference>
<feature type="signal peptide" evidence="8">
    <location>
        <begin position="1"/>
        <end position="29"/>
    </location>
</feature>
<dbReference type="PATRIC" id="fig|1408281.3.peg.276"/>
<keyword evidence="7" id="KW-0998">Cell outer membrane</keyword>
<evidence type="ECO:0000313" key="10">
    <source>
        <dbReference type="EMBL" id="AKL97645.1"/>
    </source>
</evidence>
<gene>
    <name evidence="10" type="ORF">Epro_0266</name>
</gene>
<name>A0A0G3WID7_9BACT</name>
<evidence type="ECO:0000256" key="2">
    <source>
        <dbReference type="ARBA" id="ARBA00004442"/>
    </source>
</evidence>
<evidence type="ECO:0000256" key="3">
    <source>
        <dbReference type="ARBA" id="ARBA00004613"/>
    </source>
</evidence>
<dbReference type="GO" id="GO:0005576">
    <property type="term" value="C:extracellular region"/>
    <property type="evidence" value="ECO:0007669"/>
    <property type="project" value="UniProtKB-SubCell"/>
</dbReference>
<dbReference type="NCBIfam" id="TIGR01376">
    <property type="entry name" value="POMP_repeat"/>
    <property type="match status" value="12"/>
</dbReference>
<sequence length="7048" mass="729677">MKNFLKLLRKLATALFVSFFFIFPTSADAQTTVTDSDTFKTLWQAGGSNDIILGNNILFDGNFAPTLGAAGASSIFTANLNAKTLQFYRSSAAASGGVFSLSGAGSAATFNSGTVLFTSNTSANAGGQGGGFYVSGAAEADFINDTVIFLGNIGGYNGGGFAAASGGIVNFENSVVTFSLNYATNTSGAFYNNEGTVTFINSNVTMSSNTGESRGGAIFIDANGITSFSVSTVNFIGNNTLLDSGGALVNRAGQVYFIDSIVNFTNNTAAVNGGAIYSYENTGSSIVFQNSKVNFTGNQAVNNGGAVYLAWDGQLQFSTLSFVEAYNNYAGGNGGFLYLNNVDGVGYSYDPKTWSPVFAAANISSNTAGGHGGALYLFRSSATFVSSATLYGNTAGISGGAISLELSTLTFNNIGGEILFAGNTAAGNPNDLSMSSSVVNFWGDNNIRFEGGIVSLTSNNAIYKTGGADLYLSGINSIQGALIITSGTVFVERSTFTYANGNWIMQNSKGLRISSSIVNIQNSVTAGIIQNNGYLYGNVDGGAISIVDSVALFGGSLTFRNNAATGRGGALFIDPSSVTFTGDMLFDANTADAGGALYITGGSTLTVVNGATLTFTNNLALSTGGAVYIDGYNNINFAGIYINATGNKAQNGAGGFMYAVNAGTVTFDRVNLSSNAAHFGGTLYAAAGTTYKFAGTTTAILHSTAIADGGAIYLEDGAFADFSNTYLYAYNNRAYGNGGFLYSTGAKTIDFYNVAFISNTAYNGGTLYIDNGTLVVFHAATTTFVKSSATNSGGAIYLNGSGNFDLSQTYLNASGSWATYAGGFLYSNGVKTLNFYEGNFSSNSAGAGGAIYAVNGADLIFNNDVSFVGNTAGAAYNVYGDMVLLPGDGGAIYLSSGSLLFKGRAEFIANKAATTTYYNGGYGGAINTDGGDGGAIWASASYIDLTQSPEIVFASNTVNPSAGIGRGGAIYVQAGSTINFVGANVITYGNTMGWHSYGAFLYADDSYVFFKDGNFVAEPFAGQNNYGRLFAFVNGTIADFSSGTLSFTVRNRQYDRNSFGNIYVADASRAQFYNTNVLFSSANSDILSRGGQIYVKNGGLVSFAQSTITASWNYAQSGGGFAYLEQSTMTLANSSLTFVNNRNADSGPGGVFYLSSSTLLFENTSALFQENDAVYGGVINAQYSNVSFNNSNALFEGNRGWGGALYLQYSTFSFANGTVDFSSGSGYWKTDGNGRWSNVPYINALNSNVSFTNAQVNISSTYEQGDAAVYSSGTYFSFENSTAVFQNLYSGGNAYAFTADWGSTVTFNNSQLFFLNNTRRGNISASVIYIANASSISITNSALELANSYGDAWTGTTFLIDGNSYADIVNTNFYAHDNTMAANFGSTPLGMMGVANGSRLNFIAGTATFTNASGGQGMLGAWQGSTITFTNAQLLFQNNNSAGGTVSADQYSLVTLDLSTVTFVFNNWASGGRSVSATNFSRVLFDSMTVILSSNNNAIAFAANDSDIIFNNTQLVVSSGNGSAFMAQYRSTISFVNTTLAGMNNNHAALSNSGVMDGFSYSAFILDNVTGYFDNNSGSQSGVIYGDDATTKLHVINSTVVFSSNSSGNNGGAINTAGVYFEGSSLTFYSNYASRGGAVNIGGGYSLISSSTLLFSSNTSLNEGGAIRAENAYVDVVYSIINFTSNTSIASTGGGIWLQNSTMNFYNTHLNFYANNGRNIADASGNSSLSFVNSTVDFTSNTSYVGYGLGMISLYHQSSVLISSSVVRFISNIGMGIYNYSNYYDTAGIQIYDSTAVFYNNTTDNSGGAIFTRSGTDIRNSLIDITSNTAAQGAGMYIAGYGGTKFTDSIVNFTSNTAIANGGAIHFEIDNSSLNFVNSTATFAYNVAQGGNDTNGGGAIFTAGSGNVIAFTSSTANFVNNVATGAAGSGGTMHLRGNYGNNNFNVTNSQFSITQSSASYQGGAVYGYGWNMNFIDSLVEISSNSAARGGALYNGGNMNFYFSNSVVNFIDNLSYGWSGGNGGNVYLSVPNSVLTFSSSVVTFANNTSVIGAGGAIYAEYGTVNFTSGAAVSFYNNVSSVSAGGAIYLGASGGMLNISSDVVVNAVGNISGDKGGFLYVGGAKTIDFYETHFVSNTAQSGGTLYIDAGAKVVFNAAITKFSYGSASANGGAIALGANSNVDFSATYLEAIGNHADGNGGFLWANAASNAINFYDTSAFLQNSAQNGGTLYGANGAQFVFNSATTNLSYSSANANGGAIYLDSNANINVRNSSIKAYNNYAASSGGFLFANNVRGMNFYASEISSNAATAGAGMYLLNSSATFNSTTTFAGNVAASSGGAIALDNSTATFNSANGAMLFTGNTANGILNDIYMKNSSATFNAVNNSIRLEDGIIVETAQNAINKFGDQDLYLSGVNYIKGTVNLLEGAISVDRATFTYSNGNWNIINSNGFRVSSSVVNVANTVNTTIRNNSNADGGAMSIIDSSATFGGAMVFTSNTATGRGGALYIDPSEVIFESTVTFTSNTATLGGAVYIEGGSTVTFVAGGTVTFAWNKATSSGGAVYIDGYNNIDFSSVYVNAQSNHAQSGGGGFMYAANAGTVTFGGVTFSASSASYGGTLYGDGNTIFKFTAATTTFTGSRASVDGGSIYLNGNANVDFSQTYLNASNGYAGRDGGFLYLQGAKTVDIYASLFTLNTAGRYGGAIALADGATLNFASQNVNFSTNTANAGGALSLDNTQITFGNGSTFTFVNNVATSSGGAIFAINGSTVTLSSNAYYNVAGNNAQYGGFIYADDSYINIDGAVINSSTNNIVGMAIAAFNGSKLTVSSSSFISVGYTVSGGQGEKGAVYLNGSTADFSNVIFASNTASHGAAITAENSLINFRGSNTFIYDNRGGGAEGAIVHLTGSSVTLDNNGFINVVSNPSRFIYSTDSYIDFSSGYVTDSGHTVYGGYGSFAYLVDTNLNIGSATIYNNLAVCGGAIYFANTNTMTIANATFAGNTSYEGGVLYFAVGHNSSLYLTSVTFSGNGNSGYYLPVRGGAIYNSNGVLNFTVLSGGLVTFTGNTATSLGNDIYNAAGAILNFNGEGDIALNGGIYNIGTLNKTNSGDIYFGSGSTNTFGGTVAMSSGNVYFENGSTNVVTGAWTSSGGNTYFNGGSSNAISGTLTTTGGNAYFAAGSRNNISGRLQLNSGGAYFSTSAYVNVLEITTGTLGLDVDWLAGGRGAQTAFIETGSTTLTNASKLAVTTLTPTLQVVGSSTAIMSADWINNIAFSTNNISGGDQYGYRFVWGGTTGDYTGWLVYGALPWNTFVSQYQNAVAGSTITLAQDIYADALIGDDNPFSATSGNNFTIDVAGHVINSSGLANKIIVLSGKNINLSNATLRNFTGSAYGGAIYNLGGSTLTITNVNFSSNSNTNGSIGGGAIYNTDSVINITSSVFAGNYVVNDGGAIVNYNTVLIATDVAFISNRANSGSNGGGAIYNVASYVNLTNALFDSNQSNHGGAINNNFVNSTVTITNAVFTQNIVTLSGSSRGGGAIYNAGTLNISSAVFEENSALNADNRGGAIYNTGIINFNTASSSVIFTGNRASSAANGHDIYNSGTISITGNGDVVISSGIAGNGIINNSANIYLAGINNSYNGLFNQTAGYTKVTGSYFTGISSITGGVVELANGASITNGTIGLWNSTGTLDITTADNLTFTGNVAGNGYIYKELSSTGTLTLIGDNSAFNGNFTQLAGTTTVTAAGKIFGGTNTISNSLLNITGSDIYYTVNLSTNGILRNFSNSNLSSSTINGDIIKFIASGATATFNNLTGENYAYYTLANRLENGQANTVIFNNSYVEISSDNYAGATAYNFNNSVLDISNYASQSTRTITFGDVFVTGNSGLNFGITFNEIVANSSYGFTSDKIYTSTASTGKLDMFGIRVYNGDQYLKLGGLYSTQVLFGGLEFSNATSSVTIYMATHTFIVWSMPDLQSIYVLMEGGRSLYDANLETGNRDYIIDTLAPYHIDQPFTDTSWGRFMVEGYDADASSWVISGVINSMDAYNNTRSYLFTLSSATDFTLRNVTVTSAATSAAHSGNGSVILQTAPNSTATVRNVYLTYNAATSSGGAIATFAGNISIDSVTFIGNTANASGGAVYAQGNTINFNDVIFTSNVAVSSGGAISATQNSVLNFEGNVLFAGNTIGEGVSGGAIYLDNSTAIFKNNAEVIFAGNTLPSGVGNLVGGAAISLVNNSFVDFSGAYLNAYSNIARNYGGFAFVDNSSIIIGSATFALNQSAEGGGAIYATSASNIVFTSYVIFSSNVLTSGPYGGGAISNSGNIYFIGSTAVFNGNSITSAAGGSAIINNGNIKFSSSVVSFTNNNKYAVVNVSPGGFGTGTIDFTSSEVIFSSNNDGALRNESATGFATVNFGAVTFAYNSGLYGGAIRNGQYAYSGATINFMEVAGSTSLFIGNTSPIGNDIYNVNTLKFQGAGDVIFNGGIENANSGIIQKTGAGNIYFNAGSLNKLNGQVQTSSGNVYFANGSTSTIGNWTNAGANVYFQNGSTNTIIAWRNNSGNAYFDGGSINTINNYTSTGGATYFAAGSNDTVTGTLSLTGGIVNFATTAYVNNLNITNGTLGLNVDWSSAYGAQTSFIYSSATSLTANSKLLVTTVTPVSVVGSSTAVIFADYINGVVFSTNNILGGDQYGYRYVWSGTQGNYTGWLVYGALPWNTFVSQYQTAVAGSTITLAQDIYAVIGDSNPFAQTAGNNFTIDGGGYVINSSAMPNRAINASGNKNINITNVTFAYFNGGVINGNNTSTTNFVADGTVNFASNTAVNGGAINNGTIFFVEGSTVNFIKNTASTNGGAIYNNATINIYGNVNFTTNTAQYGGAVYEDSSGIVNFSTGAIVNFTSNSAVNGGAIYLNSNGTLAFLQGSEVNFIGNAASEKGGAISGAIIKFAEGSTVTFIGNKAQYGGAIQHYNPMSNEALVFSTGVHFVTGGNTADYGGFLSTFMSSVLFKSGVDLSFSNSSAAIAGGFLYAQGTYGNLGSITFEDGIYASSNSAALGGFIAAVEGYLPAVINIGSATIIGNVATSSGGAIYLQSSTANFNSATGAIVLASNTANGKANDIYAAGSYINFNAENNQIRIEDGIYIGAGGNNIISKTGLGELYISGNNYIQGAVNVTSGTVRIDKATWTHENGTFNETGSNGITITNSIANFAVTNFTASNNVAASSGGAIALYNSTVTFYTGIFSSNTANGVKNDIYAENSVINFVANNNITLEDGIYVGAANNVINKTGNNYSLYLGGVNYLQGTLNHTEGNIQINKATFTFENGSWNSSGKGVSIASSVVNVAASVNVNLSNNSGAYLGGALKIVDSTVTFSGTVLIATNATTMYYSNNYHGGGVYVQSSSLSFNGGVLFSSNSAQTPNNQGASGGAVYAINSQIYFNEISSFTNNAANGYQGSYGYGGAIYAANSNVEFNKNAYFANNSGYAGAAIYLTGSTAAFNNGAFIFDTNNSSMRPGGAIYAESSQVEFNSADVIFKNSAVGSGSSMQSGGGIYANNSSITFNGGAVEFLNNYANSGAGMSVYSSTINFNNTAVLFTANASTGSSMGPGGRRGGAITNNTGVVNFVSGEILFSSNTAERGGAIYNDTNGIINFSSVTFDNNAARDGSGGAINNIATINFNDTAIFTNNKVSVLYNPTTLGGGAIFNSGTINLAGNIMFVDNNVQGAQQAAGGAIYNSGSALNFVAGSTISFVGNISEYLGGAIYADNGAQVLFSSGIAQLVVAGNTAEKGGFIAVENATATFDGGNFSFSNSTASISGGFLYATNNAIANFENVYASSNSAALGGFIAAESGAVINIGSAVITGNVATSSGGAIYLQTSTANFNSATGAIVFASNTANGKANDIYAAGSYINFNAENNQIRIEDGIYVGNAQNTISKTGLGELYISGNNYMQGNFNVTAGSVTINRATWTFETGSWNVTTSSGVRITSSVVTIANSVTSAFEQNQGWATSIIDSTITFNAAVRFSTNSGAISALNAQITFNDNIVVEGHSNAMVVTGSSMSFNGALKMFVGSGVSSTGVGGGAISSSNSVVLFKNGTSNFINNNASYASGGAIYAEGSTISFTNERVTFTSNAVTTGGGGAIYSDGSLVEFITSTAIFAGNAGDYGTGGIYAYNSSVVRFINSNAEFTENKITSGSGGAMNVRGLLYVDGGKISFTSNTANNYGGAIYTLNDSSNVFVNTEVKFTSNNATEGGAIYANTRSTITFTAAPVIFDNNIAAVSGGAIYSNLANITFNNGNATFTNNKALTGSGGAIYAVDDLVFDGANVDFTGNEALAGNGGAIFADDTILTIKNAVMTFMNNKSLLGGAVYASNNSNITLSGRGSFTGNEANASGAAVYVTGGSTVTIEAANGDIIFSGNKAAGTPNDIYADNNSRLNLITSGTNTISIAGGILSNTAGTGVAVNKTGTGTLLLGGDNEVWGSFTATAGKVELLGAASYKGNSLMLNNTIFNMTDDIDFDGSYLNTVNVKTFESDTQMLMDVFENGTSDQVFADSATIGGDLTLKVETGNYNNDTYYDLIISTVNQIYGAFTSSQIVTNGLTNLQSKIYYEQFTSSEVIRLWLRGVYNSNFESIGNATFNQTEVAKAFDKLSVDNTVAVHQFISNLWNSGAYTNEEKKSILSEISPYFITNVIESAAQDSDNNELYDRIKNHSRREHTNSAIWAQVTGGNTKLGGDENSLGEYKDNRYGVMAGFDIYFGSMSSINKTMLGIYVNYKDHSITQQESKATLNKMGLGFYGGYIEESYEIKAMISGSKDSYETTRAIKLNGFAADRTASGKFDGLTLGADVEGALKYKIGNNTNFRPYAGAELKNVSYDGFTETGASELNLKVEAGNYLRTTARLGAGVNYDDKTWAGYVNLEGKYLLTGKKYEIESVFEGTDVKFLSRGYEENGLILGATLGGSVRITEGLKFFINANAHTAEKFTNLYANAGLRYNFCGITHKEPTKVYVVTYNDKNFYFRDTQAAQDFIAKMNKAGAEISTTSIKEKFVADETVVPVSYNVKEIIKVKTK</sequence>
<dbReference type="InterPro" id="IPR036709">
    <property type="entry name" value="Autotransporte_beta_dom_sf"/>
</dbReference>
<evidence type="ECO:0000256" key="7">
    <source>
        <dbReference type="ARBA" id="ARBA00023237"/>
    </source>
</evidence>
<evidence type="ECO:0000256" key="5">
    <source>
        <dbReference type="ARBA" id="ARBA00022729"/>
    </source>
</evidence>
<evidence type="ECO:0000313" key="11">
    <source>
        <dbReference type="Proteomes" id="UP000035337"/>
    </source>
</evidence>
<accession>A0A0G3WID7</accession>
<evidence type="ECO:0000259" key="9">
    <source>
        <dbReference type="PROSITE" id="PS51208"/>
    </source>
</evidence>
<dbReference type="PROSITE" id="PS51208">
    <property type="entry name" value="AUTOTRANSPORTER"/>
    <property type="match status" value="1"/>
</dbReference>
<dbReference type="InterPro" id="IPR005546">
    <property type="entry name" value="Autotransporte_beta"/>
</dbReference>
<dbReference type="InterPro" id="IPR011050">
    <property type="entry name" value="Pectin_lyase_fold/virulence"/>
</dbReference>
<keyword evidence="11" id="KW-1185">Reference proteome</keyword>
<dbReference type="PANTHER" id="PTHR11319">
    <property type="entry name" value="G PROTEIN-COUPLED RECEPTOR-RELATED"/>
    <property type="match status" value="1"/>
</dbReference>
<dbReference type="PANTHER" id="PTHR11319:SF35">
    <property type="entry name" value="OUTER MEMBRANE PROTEIN PMPC-RELATED"/>
    <property type="match status" value="1"/>
</dbReference>
<dbReference type="OrthoDB" id="1140572at2"/>
<keyword evidence="5 8" id="KW-0732">Signal</keyword>
<dbReference type="GO" id="GO:0009279">
    <property type="term" value="C:cell outer membrane"/>
    <property type="evidence" value="ECO:0007669"/>
    <property type="project" value="UniProtKB-SubCell"/>
</dbReference>
<keyword evidence="6" id="KW-0472">Membrane</keyword>
<dbReference type="SUPFAM" id="SSF51126">
    <property type="entry name" value="Pectin lyase-like"/>
    <property type="match status" value="3"/>
</dbReference>
<keyword evidence="4" id="KW-0964">Secreted</keyword>
<feature type="chain" id="PRO_5005185951" description="Autotransporter domain-containing protein" evidence="8">
    <location>
        <begin position="30"/>
        <end position="7048"/>
    </location>
</feature>
<dbReference type="Proteomes" id="UP000035337">
    <property type="component" value="Chromosome"/>
</dbReference>
<dbReference type="SMART" id="SM00710">
    <property type="entry name" value="PbH1"/>
    <property type="match status" value="59"/>
</dbReference>
<evidence type="ECO:0000256" key="1">
    <source>
        <dbReference type="ARBA" id="ARBA00004196"/>
    </source>
</evidence>
<dbReference type="SUPFAM" id="SSF103515">
    <property type="entry name" value="Autotransporter"/>
    <property type="match status" value="1"/>
</dbReference>
<evidence type="ECO:0000256" key="6">
    <source>
        <dbReference type="ARBA" id="ARBA00023136"/>
    </source>
</evidence>
<feature type="domain" description="Autotransporter" evidence="9">
    <location>
        <begin position="6693"/>
        <end position="6974"/>
    </location>
</feature>
<evidence type="ECO:0000256" key="4">
    <source>
        <dbReference type="ARBA" id="ARBA00022525"/>
    </source>
</evidence>
<dbReference type="STRING" id="1408281.Epro_0266"/>
<dbReference type="SMART" id="SM00869">
    <property type="entry name" value="Autotransporter"/>
    <property type="match status" value="1"/>
</dbReference>
<dbReference type="InterPro" id="IPR006626">
    <property type="entry name" value="PbH1"/>
</dbReference>